<keyword evidence="1" id="KW-1133">Transmembrane helix</keyword>
<accession>A0A5N6YW06</accession>
<organism evidence="2 3">
    <name type="scientific">Aspergillus coremiiformis</name>
    <dbReference type="NCBI Taxonomy" id="138285"/>
    <lineage>
        <taxon>Eukaryota</taxon>
        <taxon>Fungi</taxon>
        <taxon>Dikarya</taxon>
        <taxon>Ascomycota</taxon>
        <taxon>Pezizomycotina</taxon>
        <taxon>Eurotiomycetes</taxon>
        <taxon>Eurotiomycetidae</taxon>
        <taxon>Eurotiales</taxon>
        <taxon>Aspergillaceae</taxon>
        <taxon>Aspergillus</taxon>
        <taxon>Aspergillus subgen. Circumdati</taxon>
    </lineage>
</organism>
<dbReference type="Proteomes" id="UP000327118">
    <property type="component" value="Unassembled WGS sequence"/>
</dbReference>
<dbReference type="EMBL" id="ML739346">
    <property type="protein sequence ID" value="KAE8349103.1"/>
    <property type="molecule type" value="Genomic_DNA"/>
</dbReference>
<sequence length="97" mass="11161">MRPAVIVAYRCWTICSFSSFEKCSDVLSFPPFRQGALKQGWIACTVLRTTKLDDRILSVALKSVSFFVYFYLFFIFFIFVFFGSGITTCFQAVGKYI</sequence>
<protein>
    <submittedName>
        <fullName evidence="2">Uncharacterized protein</fullName>
    </submittedName>
</protein>
<evidence type="ECO:0000313" key="2">
    <source>
        <dbReference type="EMBL" id="KAE8349103.1"/>
    </source>
</evidence>
<name>A0A5N6YW06_9EURO</name>
<keyword evidence="1" id="KW-0472">Membrane</keyword>
<keyword evidence="3" id="KW-1185">Reference proteome</keyword>
<gene>
    <name evidence="2" type="ORF">BDV28DRAFT_69082</name>
</gene>
<keyword evidence="1" id="KW-0812">Transmembrane</keyword>
<evidence type="ECO:0000256" key="1">
    <source>
        <dbReference type="SAM" id="Phobius"/>
    </source>
</evidence>
<feature type="transmembrane region" description="Helical" evidence="1">
    <location>
        <begin position="68"/>
        <end position="93"/>
    </location>
</feature>
<reference evidence="3" key="1">
    <citation type="submission" date="2019-04" db="EMBL/GenBank/DDBJ databases">
        <title>Friends and foes A comparative genomics studyof 23 Aspergillus species from section Flavi.</title>
        <authorList>
            <consortium name="DOE Joint Genome Institute"/>
            <person name="Kjaerbolling I."/>
            <person name="Vesth T."/>
            <person name="Frisvad J.C."/>
            <person name="Nybo J.L."/>
            <person name="Theobald S."/>
            <person name="Kildgaard S."/>
            <person name="Isbrandt T."/>
            <person name="Kuo A."/>
            <person name="Sato A."/>
            <person name="Lyhne E.K."/>
            <person name="Kogle M.E."/>
            <person name="Wiebenga A."/>
            <person name="Kun R.S."/>
            <person name="Lubbers R.J."/>
            <person name="Makela M.R."/>
            <person name="Barry K."/>
            <person name="Chovatia M."/>
            <person name="Clum A."/>
            <person name="Daum C."/>
            <person name="Haridas S."/>
            <person name="He G."/>
            <person name="LaButti K."/>
            <person name="Lipzen A."/>
            <person name="Mondo S."/>
            <person name="Riley R."/>
            <person name="Salamov A."/>
            <person name="Simmons B.A."/>
            <person name="Magnuson J.K."/>
            <person name="Henrissat B."/>
            <person name="Mortensen U.H."/>
            <person name="Larsen T.O."/>
            <person name="Devries R.P."/>
            <person name="Grigoriev I.V."/>
            <person name="Machida M."/>
            <person name="Baker S.E."/>
            <person name="Andersen M.R."/>
        </authorList>
    </citation>
    <scope>NUCLEOTIDE SEQUENCE [LARGE SCALE GENOMIC DNA]</scope>
    <source>
        <strain evidence="3">CBS 553.77</strain>
    </source>
</reference>
<proteinExistence type="predicted"/>
<dbReference type="AlphaFoldDB" id="A0A5N6YW06"/>
<evidence type="ECO:0000313" key="3">
    <source>
        <dbReference type="Proteomes" id="UP000327118"/>
    </source>
</evidence>